<organism evidence="1 2">
    <name type="scientific">Arthrobacter ginkgonis</name>
    <dbReference type="NCBI Taxonomy" id="1630594"/>
    <lineage>
        <taxon>Bacteria</taxon>
        <taxon>Bacillati</taxon>
        <taxon>Actinomycetota</taxon>
        <taxon>Actinomycetes</taxon>
        <taxon>Micrococcales</taxon>
        <taxon>Micrococcaceae</taxon>
        <taxon>Arthrobacter</taxon>
    </lineage>
</organism>
<protein>
    <submittedName>
        <fullName evidence="1">Uncharacterized protein</fullName>
    </submittedName>
</protein>
<gene>
    <name evidence="1" type="ORF">GCM10023081_46230</name>
</gene>
<comment type="caution">
    <text evidence="1">The sequence shown here is derived from an EMBL/GenBank/DDBJ whole genome shotgun (WGS) entry which is preliminary data.</text>
</comment>
<proteinExistence type="predicted"/>
<dbReference type="Proteomes" id="UP001500752">
    <property type="component" value="Unassembled WGS sequence"/>
</dbReference>
<sequence length="54" mass="5872">MGRLNGEYGVVGIVLQNGVKIAIIQSGKIALHQVNKLPVRRLACGSRRREFSPA</sequence>
<name>A0ABP7DHI3_9MICC</name>
<dbReference type="EMBL" id="BAABEO010000036">
    <property type="protein sequence ID" value="GAA3704697.1"/>
    <property type="molecule type" value="Genomic_DNA"/>
</dbReference>
<evidence type="ECO:0000313" key="2">
    <source>
        <dbReference type="Proteomes" id="UP001500752"/>
    </source>
</evidence>
<evidence type="ECO:0000313" key="1">
    <source>
        <dbReference type="EMBL" id="GAA3704697.1"/>
    </source>
</evidence>
<accession>A0ABP7DHI3</accession>
<keyword evidence="2" id="KW-1185">Reference proteome</keyword>
<reference evidence="2" key="1">
    <citation type="journal article" date="2019" name="Int. J. Syst. Evol. Microbiol.">
        <title>The Global Catalogue of Microorganisms (GCM) 10K type strain sequencing project: providing services to taxonomists for standard genome sequencing and annotation.</title>
        <authorList>
            <consortium name="The Broad Institute Genomics Platform"/>
            <consortium name="The Broad Institute Genome Sequencing Center for Infectious Disease"/>
            <person name="Wu L."/>
            <person name="Ma J."/>
        </authorList>
    </citation>
    <scope>NUCLEOTIDE SEQUENCE [LARGE SCALE GENOMIC DNA]</scope>
    <source>
        <strain evidence="2">JCM 30742</strain>
    </source>
</reference>